<gene>
    <name evidence="9" type="ORF">PaecuDRAFT_2167</name>
</gene>
<evidence type="ECO:0000256" key="2">
    <source>
        <dbReference type="ARBA" id="ARBA00022448"/>
    </source>
</evidence>
<evidence type="ECO:0000259" key="8">
    <source>
        <dbReference type="PROSITE" id="PS50928"/>
    </source>
</evidence>
<dbReference type="OrthoDB" id="92598at2"/>
<dbReference type="AlphaFoldDB" id="E0I933"/>
<keyword evidence="5 7" id="KW-1133">Transmembrane helix</keyword>
<proteinExistence type="inferred from homology"/>
<evidence type="ECO:0000313" key="9">
    <source>
        <dbReference type="EMBL" id="EFM10917.1"/>
    </source>
</evidence>
<dbReference type="PANTHER" id="PTHR30614:SF36">
    <property type="entry name" value="ABC TRANSPORTER MEMBRANE-SPANNING PERMEASE-GLUTAMINE TRANSPORT"/>
    <property type="match status" value="1"/>
</dbReference>
<feature type="domain" description="ABC transmembrane type-1" evidence="8">
    <location>
        <begin position="20"/>
        <end position="216"/>
    </location>
</feature>
<dbReference type="InterPro" id="IPR010065">
    <property type="entry name" value="AA_ABC_transptr_permease_3TM"/>
</dbReference>
<feature type="transmembrane region" description="Helical" evidence="7">
    <location>
        <begin position="90"/>
        <end position="113"/>
    </location>
</feature>
<name>E0I933_9BACL</name>
<comment type="subcellular location">
    <subcellularLocation>
        <location evidence="1 7">Cell membrane</location>
        <topology evidence="1 7">Multi-pass membrane protein</topology>
    </subcellularLocation>
</comment>
<protein>
    <submittedName>
        <fullName evidence="9">Polar amino acid ABC transporter, inner membrane subunit</fullName>
    </submittedName>
</protein>
<keyword evidence="6 7" id="KW-0472">Membrane</keyword>
<evidence type="ECO:0000256" key="7">
    <source>
        <dbReference type="RuleBase" id="RU363032"/>
    </source>
</evidence>
<dbReference type="PROSITE" id="PS50928">
    <property type="entry name" value="ABC_TM1"/>
    <property type="match status" value="1"/>
</dbReference>
<dbReference type="InterPro" id="IPR000515">
    <property type="entry name" value="MetI-like"/>
</dbReference>
<feature type="transmembrane region" description="Helical" evidence="7">
    <location>
        <begin position="65"/>
        <end position="84"/>
    </location>
</feature>
<evidence type="ECO:0000256" key="3">
    <source>
        <dbReference type="ARBA" id="ARBA00022475"/>
    </source>
</evidence>
<keyword evidence="4 7" id="KW-0812">Transmembrane</keyword>
<sequence>MQNLGFDAIAKAFPRLLDGLMLTIQIAGISFLLSIVFGFIIGALMTLKYKWLTFPLRVLLDAFRLIHPVIWLFILFYGIAFLFHAQTDGYIVSIIVFTLWGSFEIGDLVRSFITSLPRHQFETSMAIGLTRRQMYAHVLLPQIIIRTTPSIVSLATRLIKTTSLVSLIGVQEMLKVSQNIIQVSYYNNPASMISFTMYLVLLVFYFIICFPLSILSRLMEKKAASLTSGT</sequence>
<keyword evidence="3" id="KW-1003">Cell membrane</keyword>
<dbReference type="GO" id="GO:0006865">
    <property type="term" value="P:amino acid transport"/>
    <property type="evidence" value="ECO:0007669"/>
    <property type="project" value="TreeGrafter"/>
</dbReference>
<comment type="similarity">
    <text evidence="7">Belongs to the binding-protein-dependent transport system permease family.</text>
</comment>
<organism evidence="9 10">
    <name type="scientific">Paenibacillus curdlanolyticus YK9</name>
    <dbReference type="NCBI Taxonomy" id="717606"/>
    <lineage>
        <taxon>Bacteria</taxon>
        <taxon>Bacillati</taxon>
        <taxon>Bacillota</taxon>
        <taxon>Bacilli</taxon>
        <taxon>Bacillales</taxon>
        <taxon>Paenibacillaceae</taxon>
        <taxon>Paenibacillus</taxon>
    </lineage>
</organism>
<accession>E0I933</accession>
<dbReference type="InterPro" id="IPR035906">
    <property type="entry name" value="MetI-like_sf"/>
</dbReference>
<dbReference type="RefSeq" id="WP_006038166.1">
    <property type="nucleotide sequence ID" value="NZ_AEDD01000005.1"/>
</dbReference>
<dbReference type="STRING" id="717606.PaecuDRAFT_2167"/>
<dbReference type="EMBL" id="AEDD01000005">
    <property type="protein sequence ID" value="EFM10917.1"/>
    <property type="molecule type" value="Genomic_DNA"/>
</dbReference>
<feature type="transmembrane region" description="Helical" evidence="7">
    <location>
        <begin position="20"/>
        <end position="44"/>
    </location>
</feature>
<dbReference type="eggNOG" id="COG0765">
    <property type="taxonomic scope" value="Bacteria"/>
</dbReference>
<dbReference type="SUPFAM" id="SSF161098">
    <property type="entry name" value="MetI-like"/>
    <property type="match status" value="1"/>
</dbReference>
<evidence type="ECO:0000256" key="5">
    <source>
        <dbReference type="ARBA" id="ARBA00022989"/>
    </source>
</evidence>
<evidence type="ECO:0000256" key="6">
    <source>
        <dbReference type="ARBA" id="ARBA00023136"/>
    </source>
</evidence>
<dbReference type="PANTHER" id="PTHR30614">
    <property type="entry name" value="MEMBRANE COMPONENT OF AMINO ACID ABC TRANSPORTER"/>
    <property type="match status" value="1"/>
</dbReference>
<dbReference type="CDD" id="cd06261">
    <property type="entry name" value="TM_PBP2"/>
    <property type="match status" value="1"/>
</dbReference>
<feature type="transmembrane region" description="Helical" evidence="7">
    <location>
        <begin position="195"/>
        <end position="215"/>
    </location>
</feature>
<reference evidence="9 10" key="1">
    <citation type="submission" date="2010-07" db="EMBL/GenBank/DDBJ databases">
        <title>The draft genome of Paenibacillus curdlanolyticus YK9.</title>
        <authorList>
            <consortium name="US DOE Joint Genome Institute (JGI-PGF)"/>
            <person name="Lucas S."/>
            <person name="Copeland A."/>
            <person name="Lapidus A."/>
            <person name="Cheng J.-F."/>
            <person name="Bruce D."/>
            <person name="Goodwin L."/>
            <person name="Pitluck S."/>
            <person name="Land M.L."/>
            <person name="Hauser L."/>
            <person name="Chang Y.-J."/>
            <person name="Jeffries C."/>
            <person name="Anderson I.J."/>
            <person name="Johnson E."/>
            <person name="Loganathan U."/>
            <person name="Mulhopadhyay B."/>
            <person name="Kyrpides N."/>
            <person name="Woyke T.J."/>
        </authorList>
    </citation>
    <scope>NUCLEOTIDE SEQUENCE [LARGE SCALE GENOMIC DNA]</scope>
    <source>
        <strain evidence="9 10">YK9</strain>
    </source>
</reference>
<evidence type="ECO:0000256" key="4">
    <source>
        <dbReference type="ARBA" id="ARBA00022692"/>
    </source>
</evidence>
<dbReference type="Proteomes" id="UP000005387">
    <property type="component" value="Unassembled WGS sequence"/>
</dbReference>
<evidence type="ECO:0000256" key="1">
    <source>
        <dbReference type="ARBA" id="ARBA00004651"/>
    </source>
</evidence>
<dbReference type="NCBIfam" id="TIGR01726">
    <property type="entry name" value="HEQRo_perm_3TM"/>
    <property type="match status" value="1"/>
</dbReference>
<dbReference type="GO" id="GO:0022857">
    <property type="term" value="F:transmembrane transporter activity"/>
    <property type="evidence" value="ECO:0007669"/>
    <property type="project" value="InterPro"/>
</dbReference>
<feature type="transmembrane region" description="Helical" evidence="7">
    <location>
        <begin position="134"/>
        <end position="155"/>
    </location>
</feature>
<keyword evidence="2 7" id="KW-0813">Transport</keyword>
<dbReference type="GO" id="GO:0043190">
    <property type="term" value="C:ATP-binding cassette (ABC) transporter complex"/>
    <property type="evidence" value="ECO:0007669"/>
    <property type="project" value="InterPro"/>
</dbReference>
<dbReference type="Pfam" id="PF00528">
    <property type="entry name" value="BPD_transp_1"/>
    <property type="match status" value="1"/>
</dbReference>
<evidence type="ECO:0000313" key="10">
    <source>
        <dbReference type="Proteomes" id="UP000005387"/>
    </source>
</evidence>
<dbReference type="InterPro" id="IPR043429">
    <property type="entry name" value="ArtM/GltK/GlnP/TcyL/YhdX-like"/>
</dbReference>
<dbReference type="Gene3D" id="1.10.3720.10">
    <property type="entry name" value="MetI-like"/>
    <property type="match status" value="1"/>
</dbReference>
<keyword evidence="10" id="KW-1185">Reference proteome</keyword>